<proteinExistence type="predicted"/>
<dbReference type="Gene3D" id="3.90.1200.10">
    <property type="match status" value="1"/>
</dbReference>
<gene>
    <name evidence="2" type="ORF">D9758_014194</name>
</gene>
<dbReference type="InterPro" id="IPR011009">
    <property type="entry name" value="Kinase-like_dom_sf"/>
</dbReference>
<feature type="domain" description="Aminoglycoside phosphotransferase" evidence="1">
    <location>
        <begin position="22"/>
        <end position="220"/>
    </location>
</feature>
<protein>
    <recommendedName>
        <fullName evidence="1">Aminoglycoside phosphotransferase domain-containing protein</fullName>
    </recommendedName>
</protein>
<keyword evidence="3" id="KW-1185">Reference proteome</keyword>
<dbReference type="AlphaFoldDB" id="A0A8H5CMG5"/>
<accession>A0A8H5CMG5</accession>
<dbReference type="SUPFAM" id="SSF56112">
    <property type="entry name" value="Protein kinase-like (PK-like)"/>
    <property type="match status" value="1"/>
</dbReference>
<organism evidence="2 3">
    <name type="scientific">Tetrapyrgos nigripes</name>
    <dbReference type="NCBI Taxonomy" id="182062"/>
    <lineage>
        <taxon>Eukaryota</taxon>
        <taxon>Fungi</taxon>
        <taxon>Dikarya</taxon>
        <taxon>Basidiomycota</taxon>
        <taxon>Agaricomycotina</taxon>
        <taxon>Agaricomycetes</taxon>
        <taxon>Agaricomycetidae</taxon>
        <taxon>Agaricales</taxon>
        <taxon>Marasmiineae</taxon>
        <taxon>Marasmiaceae</taxon>
        <taxon>Tetrapyrgos</taxon>
    </lineage>
</organism>
<dbReference type="Pfam" id="PF01636">
    <property type="entry name" value="APH"/>
    <property type="match status" value="1"/>
</dbReference>
<comment type="caution">
    <text evidence="2">The sequence shown here is derived from an EMBL/GenBank/DDBJ whole genome shotgun (WGS) entry which is preliminary data.</text>
</comment>
<dbReference type="EMBL" id="JAACJM010000142">
    <property type="protein sequence ID" value="KAF5343327.1"/>
    <property type="molecule type" value="Genomic_DNA"/>
</dbReference>
<dbReference type="InterPro" id="IPR002575">
    <property type="entry name" value="Aminoglycoside_PTrfase"/>
</dbReference>
<dbReference type="Proteomes" id="UP000559256">
    <property type="component" value="Unassembled WGS sequence"/>
</dbReference>
<reference evidence="2 3" key="1">
    <citation type="journal article" date="2020" name="ISME J.">
        <title>Uncovering the hidden diversity of litter-decomposition mechanisms in mushroom-forming fungi.</title>
        <authorList>
            <person name="Floudas D."/>
            <person name="Bentzer J."/>
            <person name="Ahren D."/>
            <person name="Johansson T."/>
            <person name="Persson P."/>
            <person name="Tunlid A."/>
        </authorList>
    </citation>
    <scope>NUCLEOTIDE SEQUENCE [LARGE SCALE GENOMIC DNA]</scope>
    <source>
        <strain evidence="2 3">CBS 291.85</strain>
    </source>
</reference>
<sequence length="366" mass="40508">MSALHWTIEARALSLIEETPALTEAQKTTGVRIPRLLHHDQDNNILIIEDLGTGLLLLDEWLATPAVADTASRRRQTPPSDSEAVVRNVGERLGKLLASLHGMKLSDEPEALQEFVNPTVSGFIAEEVVGKMSGYLEKYTNLEANRKDRICSLIQTDFEEGNSGFSGGGNGDARERPGVFSVGDLWTGSILVSENAERIGLIDFEFAGKARPLQDMAQLGAHLHLQAIAMASRNLKESSSSSLTVTTFVKALYAAYHSHSRELEVFWLQDGDGDDNDSVNNEDHRRAVRSAWILHGREMIYNAIGRDWGFYSSHCGSGDAIDVQEIGKAEIQKKMMEKGVWYVEMAHKIGSEEAEGEDFLKPLYHQ</sequence>
<evidence type="ECO:0000259" key="1">
    <source>
        <dbReference type="Pfam" id="PF01636"/>
    </source>
</evidence>
<evidence type="ECO:0000313" key="2">
    <source>
        <dbReference type="EMBL" id="KAF5343327.1"/>
    </source>
</evidence>
<evidence type="ECO:0000313" key="3">
    <source>
        <dbReference type="Proteomes" id="UP000559256"/>
    </source>
</evidence>
<name>A0A8H5CMG5_9AGAR</name>
<dbReference type="OrthoDB" id="3048557at2759"/>